<dbReference type="RefSeq" id="WP_121535067.1">
    <property type="nucleotide sequence ID" value="NZ_RCHI01000050.1"/>
</dbReference>
<keyword evidence="3" id="KW-1185">Reference proteome</keyword>
<sequence>MPKVTNLGKGDVTLPSGHRLPAGKAVEIDQSVLDIVDNRNVLRGRLAAKTIEITGTAATAAAPAKTATPETSGTEKKG</sequence>
<evidence type="ECO:0000313" key="3">
    <source>
        <dbReference type="Proteomes" id="UP000279673"/>
    </source>
</evidence>
<evidence type="ECO:0000256" key="1">
    <source>
        <dbReference type="SAM" id="MobiDB-lite"/>
    </source>
</evidence>
<dbReference type="EMBL" id="RCHI01000050">
    <property type="protein sequence ID" value="RLL60541.1"/>
    <property type="molecule type" value="Genomic_DNA"/>
</dbReference>
<protein>
    <submittedName>
        <fullName evidence="2">Uncharacterized protein</fullName>
    </submittedName>
</protein>
<evidence type="ECO:0000313" key="2">
    <source>
        <dbReference type="EMBL" id="RLL60541.1"/>
    </source>
</evidence>
<accession>A0A421BIY2</accession>
<dbReference type="AlphaFoldDB" id="A0A421BIY2"/>
<organism evidence="2 3">
    <name type="scientific">Paenirhodobacter hankyongi</name>
    <dbReference type="NCBI Taxonomy" id="2294033"/>
    <lineage>
        <taxon>Bacteria</taxon>
        <taxon>Pseudomonadati</taxon>
        <taxon>Pseudomonadota</taxon>
        <taxon>Alphaproteobacteria</taxon>
        <taxon>Rhodobacterales</taxon>
        <taxon>Rhodobacter group</taxon>
        <taxon>Paenirhodobacter</taxon>
    </lineage>
</organism>
<comment type="caution">
    <text evidence="2">The sequence shown here is derived from an EMBL/GenBank/DDBJ whole genome shotgun (WGS) entry which is preliminary data.</text>
</comment>
<feature type="region of interest" description="Disordered" evidence="1">
    <location>
        <begin position="58"/>
        <end position="78"/>
    </location>
</feature>
<proteinExistence type="predicted"/>
<name>A0A421BIY2_9RHOB</name>
<gene>
    <name evidence="2" type="ORF">DYS74_18415</name>
</gene>
<feature type="compositionally biased region" description="Low complexity" evidence="1">
    <location>
        <begin position="58"/>
        <end position="71"/>
    </location>
</feature>
<reference evidence="2 3" key="1">
    <citation type="submission" date="2018-10" db="EMBL/GenBank/DDBJ databases">
        <title>Rhodobacter sp . BO-81.</title>
        <authorList>
            <person name="Im W.T."/>
        </authorList>
    </citation>
    <scope>NUCLEOTIDE SEQUENCE [LARGE SCALE GENOMIC DNA]</scope>
    <source>
        <strain evidence="2 3">BO-81</strain>
    </source>
</reference>
<dbReference type="Proteomes" id="UP000279673">
    <property type="component" value="Unassembled WGS sequence"/>
</dbReference>